<dbReference type="AlphaFoldDB" id="A0A1M6F364"/>
<keyword evidence="1" id="KW-0472">Membrane</keyword>
<dbReference type="RefSeq" id="WP_073132934.1">
    <property type="nucleotide sequence ID" value="NZ_FQZF01000006.1"/>
</dbReference>
<name>A0A1M6F364_9PROT</name>
<evidence type="ECO:0000313" key="2">
    <source>
        <dbReference type="EMBL" id="SHI92111.1"/>
    </source>
</evidence>
<proteinExistence type="predicted"/>
<protein>
    <submittedName>
        <fullName evidence="2">Uncharacterized protein</fullName>
    </submittedName>
</protein>
<keyword evidence="1" id="KW-0812">Transmembrane</keyword>
<reference evidence="2 3" key="1">
    <citation type="submission" date="2016-11" db="EMBL/GenBank/DDBJ databases">
        <authorList>
            <person name="Jaros S."/>
            <person name="Januszkiewicz K."/>
            <person name="Wedrychowicz H."/>
        </authorList>
    </citation>
    <scope>NUCLEOTIDE SEQUENCE [LARGE SCALE GENOMIC DNA]</scope>
    <source>
        <strain evidence="2 3">DSM 14916</strain>
    </source>
</reference>
<dbReference type="Proteomes" id="UP000184387">
    <property type="component" value="Unassembled WGS sequence"/>
</dbReference>
<organism evidence="2 3">
    <name type="scientific">Muricoccus roseus</name>
    <dbReference type="NCBI Taxonomy" id="198092"/>
    <lineage>
        <taxon>Bacteria</taxon>
        <taxon>Pseudomonadati</taxon>
        <taxon>Pseudomonadota</taxon>
        <taxon>Alphaproteobacteria</taxon>
        <taxon>Acetobacterales</taxon>
        <taxon>Roseomonadaceae</taxon>
        <taxon>Muricoccus</taxon>
    </lineage>
</organism>
<keyword evidence="3" id="KW-1185">Reference proteome</keyword>
<feature type="transmembrane region" description="Helical" evidence="1">
    <location>
        <begin position="38"/>
        <end position="59"/>
    </location>
</feature>
<evidence type="ECO:0000256" key="1">
    <source>
        <dbReference type="SAM" id="Phobius"/>
    </source>
</evidence>
<dbReference type="STRING" id="198092.SAMN02745194_01380"/>
<dbReference type="EMBL" id="FQZF01000006">
    <property type="protein sequence ID" value="SHI92111.1"/>
    <property type="molecule type" value="Genomic_DNA"/>
</dbReference>
<gene>
    <name evidence="2" type="ORF">SAMN02745194_01380</name>
</gene>
<accession>A0A1M6F364</accession>
<evidence type="ECO:0000313" key="3">
    <source>
        <dbReference type="Proteomes" id="UP000184387"/>
    </source>
</evidence>
<dbReference type="OrthoDB" id="7275778at2"/>
<sequence>MRFFDFFALAVLATVPILWCRSRLPRLGREPPITDRQAVRIGALISVILCGIYIVRYVVYR</sequence>
<keyword evidence="1" id="KW-1133">Transmembrane helix</keyword>